<sequence>MVEFVRTFVDEDLGAAIGIGYMYTYTVSFSALIVTVANLAGYWNIASGLKSTIFIVAPILLAFSNLLWVEVRFPTPQLHALADALQVFGYIEAIGGIIKLGLVAFVFFLMIFVNQGGMRVPKSSRVILANQHSGR</sequence>
<gene>
    <name evidence="2" type="ORF">LTR84_001259</name>
</gene>
<protein>
    <recommendedName>
        <fullName evidence="4">Amino acid permease/ SLC12A domain-containing protein</fullName>
    </recommendedName>
</protein>
<comment type="caution">
    <text evidence="2">The sequence shown here is derived from an EMBL/GenBank/DDBJ whole genome shotgun (WGS) entry which is preliminary data.</text>
</comment>
<dbReference type="PANTHER" id="PTHR43495:SF5">
    <property type="entry name" value="GAMMA-AMINOBUTYRIC ACID PERMEASE"/>
    <property type="match status" value="1"/>
</dbReference>
<keyword evidence="1" id="KW-0472">Membrane</keyword>
<feature type="transmembrane region" description="Helical" evidence="1">
    <location>
        <begin position="52"/>
        <end position="69"/>
    </location>
</feature>
<feature type="transmembrane region" description="Helical" evidence="1">
    <location>
        <begin position="20"/>
        <end position="40"/>
    </location>
</feature>
<proteinExistence type="predicted"/>
<organism evidence="2 3">
    <name type="scientific">Exophiala bonariae</name>
    <dbReference type="NCBI Taxonomy" id="1690606"/>
    <lineage>
        <taxon>Eukaryota</taxon>
        <taxon>Fungi</taxon>
        <taxon>Dikarya</taxon>
        <taxon>Ascomycota</taxon>
        <taxon>Pezizomycotina</taxon>
        <taxon>Eurotiomycetes</taxon>
        <taxon>Chaetothyriomycetidae</taxon>
        <taxon>Chaetothyriales</taxon>
        <taxon>Herpotrichiellaceae</taxon>
        <taxon>Exophiala</taxon>
    </lineage>
</organism>
<dbReference type="RefSeq" id="XP_064712745.1">
    <property type="nucleotide sequence ID" value="XM_064844885.1"/>
</dbReference>
<evidence type="ECO:0000313" key="2">
    <source>
        <dbReference type="EMBL" id="KAK5065421.1"/>
    </source>
</evidence>
<dbReference type="PANTHER" id="PTHR43495">
    <property type="entry name" value="GABA PERMEASE"/>
    <property type="match status" value="1"/>
</dbReference>
<dbReference type="Proteomes" id="UP001358417">
    <property type="component" value="Unassembled WGS sequence"/>
</dbReference>
<evidence type="ECO:0000313" key="3">
    <source>
        <dbReference type="Proteomes" id="UP001358417"/>
    </source>
</evidence>
<dbReference type="EMBL" id="JAVRRD010000001">
    <property type="protein sequence ID" value="KAK5065421.1"/>
    <property type="molecule type" value="Genomic_DNA"/>
</dbReference>
<accession>A0AAV9NSW9</accession>
<reference evidence="2 3" key="1">
    <citation type="submission" date="2023-08" db="EMBL/GenBank/DDBJ databases">
        <title>Black Yeasts Isolated from many extreme environments.</title>
        <authorList>
            <person name="Coleine C."/>
            <person name="Stajich J.E."/>
            <person name="Selbmann L."/>
        </authorList>
    </citation>
    <scope>NUCLEOTIDE SEQUENCE [LARGE SCALE GENOMIC DNA]</scope>
    <source>
        <strain evidence="2 3">CCFEE 5792</strain>
    </source>
</reference>
<keyword evidence="1" id="KW-1133">Transmembrane helix</keyword>
<keyword evidence="3" id="KW-1185">Reference proteome</keyword>
<keyword evidence="1" id="KW-0812">Transmembrane</keyword>
<dbReference type="GeneID" id="89969481"/>
<evidence type="ECO:0008006" key="4">
    <source>
        <dbReference type="Google" id="ProtNLM"/>
    </source>
</evidence>
<evidence type="ECO:0000256" key="1">
    <source>
        <dbReference type="SAM" id="Phobius"/>
    </source>
</evidence>
<feature type="transmembrane region" description="Helical" evidence="1">
    <location>
        <begin position="89"/>
        <end position="113"/>
    </location>
</feature>
<dbReference type="AlphaFoldDB" id="A0AAV9NSW9"/>
<name>A0AAV9NSW9_9EURO</name>